<dbReference type="GO" id="GO:0003841">
    <property type="term" value="F:1-acylglycerol-3-phosphate O-acyltransferase activity"/>
    <property type="evidence" value="ECO:0007669"/>
    <property type="project" value="TreeGrafter"/>
</dbReference>
<evidence type="ECO:0000256" key="1">
    <source>
        <dbReference type="ARBA" id="ARBA00005189"/>
    </source>
</evidence>
<evidence type="ECO:0000259" key="6">
    <source>
        <dbReference type="SMART" id="SM00563"/>
    </source>
</evidence>
<keyword evidence="5" id="KW-0812">Transmembrane</keyword>
<evidence type="ECO:0000256" key="5">
    <source>
        <dbReference type="SAM" id="Phobius"/>
    </source>
</evidence>
<dbReference type="GO" id="GO:0006654">
    <property type="term" value="P:phosphatidic acid biosynthetic process"/>
    <property type="evidence" value="ECO:0007669"/>
    <property type="project" value="TreeGrafter"/>
</dbReference>
<evidence type="ECO:0000256" key="3">
    <source>
        <dbReference type="ARBA" id="ARBA00023315"/>
    </source>
</evidence>
<dbReference type="SUPFAM" id="SSF69593">
    <property type="entry name" value="Glycerol-3-phosphate (1)-acyltransferase"/>
    <property type="match status" value="1"/>
</dbReference>
<evidence type="ECO:0000256" key="2">
    <source>
        <dbReference type="ARBA" id="ARBA00022679"/>
    </source>
</evidence>
<dbReference type="AlphaFoldDB" id="A0A1E2VC89"/>
<evidence type="ECO:0000256" key="4">
    <source>
        <dbReference type="SAM" id="MobiDB-lite"/>
    </source>
</evidence>
<feature type="region of interest" description="Disordered" evidence="4">
    <location>
        <begin position="238"/>
        <end position="258"/>
    </location>
</feature>
<dbReference type="EMBL" id="MDTQ01000001">
    <property type="protein sequence ID" value="ODC04617.1"/>
    <property type="molecule type" value="Genomic_DNA"/>
</dbReference>
<accession>A0A1E2VC89</accession>
<dbReference type="Pfam" id="PF01553">
    <property type="entry name" value="Acyltransferase"/>
    <property type="match status" value="1"/>
</dbReference>
<comment type="caution">
    <text evidence="7">The sequence shown here is derived from an EMBL/GenBank/DDBJ whole genome shotgun (WGS) entry which is preliminary data.</text>
</comment>
<dbReference type="Proteomes" id="UP000094291">
    <property type="component" value="Unassembled WGS sequence"/>
</dbReference>
<evidence type="ECO:0000313" key="7">
    <source>
        <dbReference type="EMBL" id="ODC04617.1"/>
    </source>
</evidence>
<feature type="transmembrane region" description="Helical" evidence="5">
    <location>
        <begin position="13"/>
        <end position="36"/>
    </location>
</feature>
<evidence type="ECO:0000313" key="8">
    <source>
        <dbReference type="Proteomes" id="UP000094291"/>
    </source>
</evidence>
<dbReference type="RefSeq" id="WP_068999601.1">
    <property type="nucleotide sequence ID" value="NZ_MDTQ01000001.1"/>
</dbReference>
<reference evidence="7 8" key="1">
    <citation type="submission" date="2016-08" db="EMBL/GenBank/DDBJ databases">
        <authorList>
            <person name="Seilhamer J.J."/>
        </authorList>
    </citation>
    <scope>NUCLEOTIDE SEQUENCE [LARGE SCALE GENOMIC DNA]</scope>
    <source>
        <strain evidence="7 8">PH27A</strain>
    </source>
</reference>
<feature type="domain" description="Phospholipid/glycerol acyltransferase" evidence="6">
    <location>
        <begin position="78"/>
        <end position="192"/>
    </location>
</feature>
<name>A0A1E2VC89_9GAMM</name>
<dbReference type="STRING" id="197479.BFW38_14870"/>
<dbReference type="OrthoDB" id="9812274at2"/>
<keyword evidence="8" id="KW-1185">Reference proteome</keyword>
<gene>
    <name evidence="7" type="ORF">BFW38_14870</name>
</gene>
<feature type="compositionally biased region" description="Basic and acidic residues" evidence="4">
    <location>
        <begin position="249"/>
        <end position="258"/>
    </location>
</feature>
<keyword evidence="2 7" id="KW-0808">Transferase</keyword>
<dbReference type="PANTHER" id="PTHR10434">
    <property type="entry name" value="1-ACYL-SN-GLYCEROL-3-PHOSPHATE ACYLTRANSFERASE"/>
    <property type="match status" value="1"/>
</dbReference>
<organism evidence="7 8">
    <name type="scientific">Terasakiispira papahanaumokuakeensis</name>
    <dbReference type="NCBI Taxonomy" id="197479"/>
    <lineage>
        <taxon>Bacteria</taxon>
        <taxon>Pseudomonadati</taxon>
        <taxon>Pseudomonadota</taxon>
        <taxon>Gammaproteobacteria</taxon>
        <taxon>Oceanospirillales</taxon>
        <taxon>Terasakiispira</taxon>
    </lineage>
</organism>
<keyword evidence="5" id="KW-1133">Transmembrane helix</keyword>
<dbReference type="CDD" id="cd07989">
    <property type="entry name" value="LPLAT_AGPAT-like"/>
    <property type="match status" value="1"/>
</dbReference>
<comment type="pathway">
    <text evidence="1">Lipid metabolism.</text>
</comment>
<dbReference type="PANTHER" id="PTHR10434:SF40">
    <property type="entry name" value="1-ACYL-SN-GLYCEROL-3-PHOSPHATE ACYLTRANSFERASE"/>
    <property type="match status" value="1"/>
</dbReference>
<sequence length="258" mass="28601">MSHSGSNRYIGSIIFYLGYFLALGVAGTLMTGLAFLMPRPQRFHFILLYNRFLVFWFRLCCGVRYQVEGLDQLPAQPCVFLSNHQSEWETIYLQIVKVPTCTVLKKELLKLPVFGWGLRVLEPIALDRSKRAGALKTVLKTGSSRLQSGHSVLIFPEGTRVLPGQRLKYARSGASLACRAGAPVVPIAHNAGERWGRGLIKRSGTLTVRFGPAIETAGRSPDEVTAEVEAWIEQQLSEISEVPRPPQADAHEANDMPV</sequence>
<proteinExistence type="predicted"/>
<keyword evidence="3 7" id="KW-0012">Acyltransferase</keyword>
<dbReference type="SMART" id="SM00563">
    <property type="entry name" value="PlsC"/>
    <property type="match status" value="1"/>
</dbReference>
<dbReference type="InterPro" id="IPR002123">
    <property type="entry name" value="Plipid/glycerol_acylTrfase"/>
</dbReference>
<keyword evidence="5" id="KW-0472">Membrane</keyword>
<protein>
    <submittedName>
        <fullName evidence="7">Acyl-phosphate glycerol 3-phosphate acyltransferase</fullName>
    </submittedName>
</protein>